<dbReference type="AlphaFoldDB" id="A0A6G1PQH9"/>
<proteinExistence type="predicted"/>
<protein>
    <submittedName>
        <fullName evidence="1">Uncharacterized protein</fullName>
    </submittedName>
</protein>
<evidence type="ECO:0000313" key="2">
    <source>
        <dbReference type="Proteomes" id="UP000503349"/>
    </source>
</evidence>
<reference evidence="1 2" key="1">
    <citation type="submission" date="2019-02" db="EMBL/GenBank/DDBJ databases">
        <title>Opniocepnalus argus genome.</title>
        <authorList>
            <person name="Zhou C."/>
            <person name="Xiao S."/>
        </authorList>
    </citation>
    <scope>NUCLEOTIDE SEQUENCE [LARGE SCALE GENOMIC DNA]</scope>
    <source>
        <strain evidence="1">OARG1902GOOAL</strain>
        <tissue evidence="1">Muscle</tissue>
    </source>
</reference>
<gene>
    <name evidence="1" type="ORF">EXN66_Car008211</name>
</gene>
<keyword evidence="2" id="KW-1185">Reference proteome</keyword>
<accession>A0A6G1PQH9</accession>
<dbReference type="EMBL" id="CM015719">
    <property type="protein sequence ID" value="KAF3692535.1"/>
    <property type="molecule type" value="Genomic_DNA"/>
</dbReference>
<reference evidence="2" key="2">
    <citation type="submission" date="2019-02" db="EMBL/GenBank/DDBJ databases">
        <title>Opniocepnalus argus Var Kimnra genome.</title>
        <authorList>
            <person name="Zhou C."/>
            <person name="Xiao S."/>
        </authorList>
    </citation>
    <scope>NUCLEOTIDE SEQUENCE [LARGE SCALE GENOMIC DNA]</scope>
</reference>
<evidence type="ECO:0000313" key="1">
    <source>
        <dbReference type="EMBL" id="KAF3692535.1"/>
    </source>
</evidence>
<organism evidence="1 2">
    <name type="scientific">Channa argus</name>
    <name type="common">Northern snakehead</name>
    <name type="synonym">Ophicephalus argus</name>
    <dbReference type="NCBI Taxonomy" id="215402"/>
    <lineage>
        <taxon>Eukaryota</taxon>
        <taxon>Metazoa</taxon>
        <taxon>Chordata</taxon>
        <taxon>Craniata</taxon>
        <taxon>Vertebrata</taxon>
        <taxon>Euteleostomi</taxon>
        <taxon>Actinopterygii</taxon>
        <taxon>Neopterygii</taxon>
        <taxon>Teleostei</taxon>
        <taxon>Neoteleostei</taxon>
        <taxon>Acanthomorphata</taxon>
        <taxon>Anabantaria</taxon>
        <taxon>Anabantiformes</taxon>
        <taxon>Channoidei</taxon>
        <taxon>Channidae</taxon>
        <taxon>Channa</taxon>
    </lineage>
</organism>
<dbReference type="Proteomes" id="UP000503349">
    <property type="component" value="Chromosome 8"/>
</dbReference>
<name>A0A6G1PQH9_CHAAH</name>
<sequence>MVLKLNSRRLLHQTMSIPPAGPLGIFERRVEVTLAHRQLCHRSVYRRGPVQWNVCPGQSWRCAH</sequence>